<dbReference type="Gene3D" id="1.10.1200.10">
    <property type="entry name" value="ACP-like"/>
    <property type="match status" value="1"/>
</dbReference>
<dbReference type="PANTHER" id="PTHR20863">
    <property type="entry name" value="ACYL CARRIER PROTEIN"/>
    <property type="match status" value="1"/>
</dbReference>
<dbReference type="GO" id="GO:0000035">
    <property type="term" value="F:acyl binding"/>
    <property type="evidence" value="ECO:0007669"/>
    <property type="project" value="TreeGrafter"/>
</dbReference>
<dbReference type="InterPro" id="IPR036736">
    <property type="entry name" value="ACP-like_sf"/>
</dbReference>
<name>A0AAU9IVM3_9CILI</name>
<evidence type="ECO:0000256" key="2">
    <source>
        <dbReference type="ARBA" id="ARBA00022450"/>
    </source>
</evidence>
<comment type="caution">
    <text evidence="6">The sequence shown here is derived from an EMBL/GenBank/DDBJ whole genome shotgun (WGS) entry which is preliminary data.</text>
</comment>
<dbReference type="Proteomes" id="UP001162131">
    <property type="component" value="Unassembled WGS sequence"/>
</dbReference>
<dbReference type="PROSITE" id="PS50075">
    <property type="entry name" value="CARRIER"/>
    <property type="match status" value="1"/>
</dbReference>
<evidence type="ECO:0000259" key="5">
    <source>
        <dbReference type="PROSITE" id="PS50075"/>
    </source>
</evidence>
<dbReference type="SUPFAM" id="SSF47336">
    <property type="entry name" value="ACP-like"/>
    <property type="match status" value="1"/>
</dbReference>
<evidence type="ECO:0000256" key="3">
    <source>
        <dbReference type="ARBA" id="ARBA00022553"/>
    </source>
</evidence>
<keyword evidence="4" id="KW-0275">Fatty acid biosynthesis</keyword>
<dbReference type="GO" id="GO:0000036">
    <property type="term" value="F:acyl carrier activity"/>
    <property type="evidence" value="ECO:0007669"/>
    <property type="project" value="TreeGrafter"/>
</dbReference>
<dbReference type="EMBL" id="CAJZBQ010000023">
    <property type="protein sequence ID" value="CAG9319732.1"/>
    <property type="molecule type" value="Genomic_DNA"/>
</dbReference>
<keyword evidence="4" id="KW-0444">Lipid biosynthesis</keyword>
<evidence type="ECO:0000256" key="4">
    <source>
        <dbReference type="RuleBase" id="RU000722"/>
    </source>
</evidence>
<evidence type="ECO:0000313" key="6">
    <source>
        <dbReference type="EMBL" id="CAG9319732.1"/>
    </source>
</evidence>
<dbReference type="AlphaFoldDB" id="A0AAU9IVM3"/>
<feature type="domain" description="Carrier" evidence="5">
    <location>
        <begin position="38"/>
        <end position="115"/>
    </location>
</feature>
<evidence type="ECO:0000256" key="1">
    <source>
        <dbReference type="ARBA" id="ARBA00010930"/>
    </source>
</evidence>
<keyword evidence="2 4" id="KW-0596">Phosphopantetheine</keyword>
<gene>
    <name evidence="6" type="ORF">BSTOLATCC_MIC24281</name>
</gene>
<comment type="function">
    <text evidence="4">Carrier of the growing fatty acid chain in fatty acid biosynthesis.</text>
</comment>
<keyword evidence="4" id="KW-0443">Lipid metabolism</keyword>
<dbReference type="PANTHER" id="PTHR20863:SF76">
    <property type="entry name" value="CARRIER DOMAIN-CONTAINING PROTEIN"/>
    <property type="match status" value="1"/>
</dbReference>
<comment type="similarity">
    <text evidence="1">Belongs to the acyl carrier protein (ACP) family.</text>
</comment>
<sequence length="116" mass="13247">MWSGLKFLSRPIQSNLRCMWQPVSVSNWTINNYRYFASSLATIESAVIEQIKNAEGVEREKVTNKSLFDEIGLDSLAEIEVFTNLEEKFKITLTGEDTDEVRGVADLVKVILNKFK</sequence>
<keyword evidence="3" id="KW-0597">Phosphoprotein</keyword>
<keyword evidence="4" id="KW-0276">Fatty acid metabolism</keyword>
<proteinExistence type="inferred from homology"/>
<dbReference type="Pfam" id="PF00550">
    <property type="entry name" value="PP-binding"/>
    <property type="match status" value="1"/>
</dbReference>
<evidence type="ECO:0000313" key="7">
    <source>
        <dbReference type="Proteomes" id="UP001162131"/>
    </source>
</evidence>
<dbReference type="InterPro" id="IPR003231">
    <property type="entry name" value="ACP"/>
</dbReference>
<dbReference type="InterPro" id="IPR009081">
    <property type="entry name" value="PP-bd_ACP"/>
</dbReference>
<organism evidence="6 7">
    <name type="scientific">Blepharisma stoltei</name>
    <dbReference type="NCBI Taxonomy" id="1481888"/>
    <lineage>
        <taxon>Eukaryota</taxon>
        <taxon>Sar</taxon>
        <taxon>Alveolata</taxon>
        <taxon>Ciliophora</taxon>
        <taxon>Postciliodesmatophora</taxon>
        <taxon>Heterotrichea</taxon>
        <taxon>Heterotrichida</taxon>
        <taxon>Blepharismidae</taxon>
        <taxon>Blepharisma</taxon>
    </lineage>
</organism>
<reference evidence="6" key="1">
    <citation type="submission" date="2021-09" db="EMBL/GenBank/DDBJ databases">
        <authorList>
            <consortium name="AG Swart"/>
            <person name="Singh M."/>
            <person name="Singh A."/>
            <person name="Seah K."/>
            <person name="Emmerich C."/>
        </authorList>
    </citation>
    <scope>NUCLEOTIDE SEQUENCE</scope>
    <source>
        <strain evidence="6">ATCC30299</strain>
    </source>
</reference>
<accession>A0AAU9IVM3</accession>
<keyword evidence="7" id="KW-1185">Reference proteome</keyword>
<protein>
    <recommendedName>
        <fullName evidence="4">Acyl carrier protein</fullName>
    </recommendedName>
</protein>